<name>A0A0P1GKS8_9RHOB</name>
<evidence type="ECO:0000256" key="3">
    <source>
        <dbReference type="ARBA" id="ARBA00022448"/>
    </source>
</evidence>
<keyword evidence="7 8" id="KW-0472">Membrane</keyword>
<keyword evidence="5 8" id="KW-0812">Transmembrane</keyword>
<dbReference type="PANTHER" id="PTHR30472:SF27">
    <property type="entry name" value="PETROBACTIN IMPORT SYSTEM PERMEASE PROTEIN YCLN"/>
    <property type="match status" value="1"/>
</dbReference>
<feature type="transmembrane region" description="Helical" evidence="8">
    <location>
        <begin position="105"/>
        <end position="123"/>
    </location>
</feature>
<feature type="transmembrane region" description="Helical" evidence="8">
    <location>
        <begin position="287"/>
        <end position="306"/>
    </location>
</feature>
<dbReference type="InterPro" id="IPR000522">
    <property type="entry name" value="ABC_transptr_permease_BtuC"/>
</dbReference>
<sequence>MRSTTFAVLGLALLAGASLLIGATNILTGDLDSGMILAISRLPRTLAAILAGAGLALAGVVIQQVVQNRLVEPGLVGTPEAAMIGLLGVTLLAPGAALIVKMSAAAGAALVGTFGFFALARLVPRQDPMLLPLMGLIYAGILGSAAMYMAWLTDLVQYIGIWQSGEFSGVLKGRYELLWLVAGLGVALYVLADRITILGLGEDYARSLGLNYRQTVSMGLTIVAVLVAVIVVTVGAMPFVGLVVPNIVSRIWGDNLRRNMPMVALLGALFVLGADVIGRLVRWPYEIPAATVFAIVGAVIFLGLLYRPKRRATHA</sequence>
<keyword evidence="4" id="KW-1003">Cell membrane</keyword>
<evidence type="ECO:0000256" key="1">
    <source>
        <dbReference type="ARBA" id="ARBA00004651"/>
    </source>
</evidence>
<feature type="transmembrane region" description="Helical" evidence="8">
    <location>
        <begin position="78"/>
        <end position="99"/>
    </location>
</feature>
<evidence type="ECO:0000256" key="6">
    <source>
        <dbReference type="ARBA" id="ARBA00022989"/>
    </source>
</evidence>
<protein>
    <submittedName>
        <fullName evidence="9">Iron-uptake system permease protein FeuC</fullName>
    </submittedName>
</protein>
<keyword evidence="6 8" id="KW-1133">Transmembrane helix</keyword>
<dbReference type="CDD" id="cd06550">
    <property type="entry name" value="TM_ABC_iron-siderophores_like"/>
    <property type="match status" value="1"/>
</dbReference>
<dbReference type="GO" id="GO:0005886">
    <property type="term" value="C:plasma membrane"/>
    <property type="evidence" value="ECO:0007669"/>
    <property type="project" value="UniProtKB-SubCell"/>
</dbReference>
<keyword evidence="10" id="KW-1185">Reference proteome</keyword>
<dbReference type="OrthoDB" id="9811975at2"/>
<feature type="transmembrane region" description="Helical" evidence="8">
    <location>
        <begin position="46"/>
        <end position="66"/>
    </location>
</feature>
<evidence type="ECO:0000256" key="7">
    <source>
        <dbReference type="ARBA" id="ARBA00023136"/>
    </source>
</evidence>
<feature type="transmembrane region" description="Helical" evidence="8">
    <location>
        <begin position="178"/>
        <end position="200"/>
    </location>
</feature>
<dbReference type="AlphaFoldDB" id="A0A0P1GKS8"/>
<comment type="similarity">
    <text evidence="2">Belongs to the binding-protein-dependent transport system permease family. FecCD subfamily.</text>
</comment>
<evidence type="ECO:0000256" key="2">
    <source>
        <dbReference type="ARBA" id="ARBA00007935"/>
    </source>
</evidence>
<dbReference type="GO" id="GO:0033214">
    <property type="term" value="P:siderophore-iron import into cell"/>
    <property type="evidence" value="ECO:0007669"/>
    <property type="project" value="TreeGrafter"/>
</dbReference>
<dbReference type="GO" id="GO:0022857">
    <property type="term" value="F:transmembrane transporter activity"/>
    <property type="evidence" value="ECO:0007669"/>
    <property type="project" value="InterPro"/>
</dbReference>
<dbReference type="SUPFAM" id="SSF81345">
    <property type="entry name" value="ABC transporter involved in vitamin B12 uptake, BtuC"/>
    <property type="match status" value="1"/>
</dbReference>
<evidence type="ECO:0000313" key="9">
    <source>
        <dbReference type="EMBL" id="CUH82530.1"/>
    </source>
</evidence>
<comment type="subcellular location">
    <subcellularLocation>
        <location evidence="1">Cell membrane</location>
        <topology evidence="1">Multi-pass membrane protein</topology>
    </subcellularLocation>
</comment>
<dbReference type="Gene3D" id="1.10.3470.10">
    <property type="entry name" value="ABC transporter involved in vitamin B12 uptake, BtuC"/>
    <property type="match status" value="1"/>
</dbReference>
<proteinExistence type="inferred from homology"/>
<evidence type="ECO:0000313" key="10">
    <source>
        <dbReference type="Proteomes" id="UP000054935"/>
    </source>
</evidence>
<organism evidence="9 10">
    <name type="scientific">Tropicibacter naphthalenivorans</name>
    <dbReference type="NCBI Taxonomy" id="441103"/>
    <lineage>
        <taxon>Bacteria</taxon>
        <taxon>Pseudomonadati</taxon>
        <taxon>Pseudomonadota</taxon>
        <taxon>Alphaproteobacteria</taxon>
        <taxon>Rhodobacterales</taxon>
        <taxon>Roseobacteraceae</taxon>
        <taxon>Tropicibacter</taxon>
    </lineage>
</organism>
<dbReference type="InterPro" id="IPR037294">
    <property type="entry name" value="ABC_BtuC-like"/>
</dbReference>
<evidence type="ECO:0000256" key="8">
    <source>
        <dbReference type="SAM" id="Phobius"/>
    </source>
</evidence>
<dbReference type="STRING" id="441103.TRN7648_04072"/>
<feature type="transmembrane region" description="Helical" evidence="8">
    <location>
        <begin position="220"/>
        <end position="248"/>
    </location>
</feature>
<feature type="transmembrane region" description="Helical" evidence="8">
    <location>
        <begin position="130"/>
        <end position="149"/>
    </location>
</feature>
<dbReference type="PANTHER" id="PTHR30472">
    <property type="entry name" value="FERRIC ENTEROBACTIN TRANSPORT SYSTEM PERMEASE PROTEIN"/>
    <property type="match status" value="1"/>
</dbReference>
<evidence type="ECO:0000256" key="5">
    <source>
        <dbReference type="ARBA" id="ARBA00022692"/>
    </source>
</evidence>
<dbReference type="Pfam" id="PF01032">
    <property type="entry name" value="FecCD"/>
    <property type="match status" value="1"/>
</dbReference>
<reference evidence="9 10" key="1">
    <citation type="submission" date="2015-09" db="EMBL/GenBank/DDBJ databases">
        <authorList>
            <consortium name="Swine Surveillance"/>
        </authorList>
    </citation>
    <scope>NUCLEOTIDE SEQUENCE [LARGE SCALE GENOMIC DNA]</scope>
    <source>
        <strain evidence="9 10">CECT 7648</strain>
    </source>
</reference>
<keyword evidence="3" id="KW-0813">Transport</keyword>
<dbReference type="EMBL" id="CYSE01000015">
    <property type="protein sequence ID" value="CUH82530.1"/>
    <property type="molecule type" value="Genomic_DNA"/>
</dbReference>
<dbReference type="RefSeq" id="WP_058249425.1">
    <property type="nucleotide sequence ID" value="NZ_CYSE01000015.1"/>
</dbReference>
<accession>A0A0P1GKS8</accession>
<gene>
    <name evidence="9" type="primary">feuC</name>
    <name evidence="9" type="ORF">TRN7648_04072</name>
</gene>
<evidence type="ECO:0000256" key="4">
    <source>
        <dbReference type="ARBA" id="ARBA00022475"/>
    </source>
</evidence>
<dbReference type="Proteomes" id="UP000054935">
    <property type="component" value="Unassembled WGS sequence"/>
</dbReference>